<dbReference type="PANTHER" id="PTHR36700:SF1">
    <property type="entry name" value="CRISPR SYSTEM CMR SUBUNIT CMR4"/>
    <property type="match status" value="1"/>
</dbReference>
<dbReference type="EMBL" id="JAVREP010000007">
    <property type="protein sequence ID" value="MDT0329345.1"/>
    <property type="molecule type" value="Genomic_DNA"/>
</dbReference>
<evidence type="ECO:0000256" key="1">
    <source>
        <dbReference type="ARBA" id="ARBA00023118"/>
    </source>
</evidence>
<dbReference type="RefSeq" id="WP_311511994.1">
    <property type="nucleotide sequence ID" value="NZ_JAVREP010000007.1"/>
</dbReference>
<dbReference type="Pfam" id="PF03787">
    <property type="entry name" value="RAMPs"/>
    <property type="match status" value="1"/>
</dbReference>
<dbReference type="PANTHER" id="PTHR36700">
    <property type="entry name" value="CRISPR SYSTEM CMR SUBUNIT CMR4"/>
    <property type="match status" value="1"/>
</dbReference>
<organism evidence="4 5">
    <name type="scientific">Nocardiopsis lambiniae</name>
    <dbReference type="NCBI Taxonomy" id="3075539"/>
    <lineage>
        <taxon>Bacteria</taxon>
        <taxon>Bacillati</taxon>
        <taxon>Actinomycetota</taxon>
        <taxon>Actinomycetes</taxon>
        <taxon>Streptosporangiales</taxon>
        <taxon>Nocardiopsidaceae</taxon>
        <taxon>Nocardiopsis</taxon>
    </lineage>
</organism>
<reference evidence="5" key="1">
    <citation type="submission" date="2023-07" db="EMBL/GenBank/DDBJ databases">
        <title>30 novel species of actinomycetes from the DSMZ collection.</title>
        <authorList>
            <person name="Nouioui I."/>
        </authorList>
    </citation>
    <scope>NUCLEOTIDE SEQUENCE [LARGE SCALE GENOMIC DNA]</scope>
    <source>
        <strain evidence="5">DSM 44743</strain>
    </source>
</reference>
<dbReference type="InterPro" id="IPR013410">
    <property type="entry name" value="CRISPR-assoc_RAMP_Cmr4"/>
</dbReference>
<feature type="domain" description="CRISPR type III-associated protein" evidence="3">
    <location>
        <begin position="10"/>
        <end position="297"/>
    </location>
</feature>
<keyword evidence="5" id="KW-1185">Reference proteome</keyword>
<evidence type="ECO:0000259" key="3">
    <source>
        <dbReference type="Pfam" id="PF03787"/>
    </source>
</evidence>
<gene>
    <name evidence="4" type="primary">cmr4</name>
    <name evidence="4" type="ORF">RM479_13065</name>
</gene>
<evidence type="ECO:0000313" key="4">
    <source>
        <dbReference type="EMBL" id="MDT0329345.1"/>
    </source>
</evidence>
<evidence type="ECO:0000313" key="5">
    <source>
        <dbReference type="Proteomes" id="UP001183390"/>
    </source>
</evidence>
<sequence length="313" mass="33008">MDVKDLLLFFYTESPLHAGASDSEGIIDLPIQREAHTRYPTVYGQSLKGALRQAAEEHTEWTTADVHAVFGSPVGGRGGTTAGLLSVGDAQLVALPIPTLRRTFAWVTSVIALGRLSRKYRAVGLTEHPVPPAEPEGVIAIGHGWTGDQALGPLVLPVDGAVEGAAEDGRNRLVADWAARIAADAFAPEPAFAPFSRKFGEDLLLVDATAMATLVEEGTEVSVRVQLNSGKTVENGPFHSEYLPAETVLASVLTLRGRSDGAPPDPDHLRLLRSLLHGPGTVLHRLGGDETLGKGLVWTRLVDTGSGTGEGTG</sequence>
<proteinExistence type="predicted"/>
<dbReference type="InterPro" id="IPR005537">
    <property type="entry name" value="RAMP_III_fam"/>
</dbReference>
<protein>
    <submittedName>
        <fullName evidence="4">Type III-B CRISPR module RAMP protein Cmr4</fullName>
    </submittedName>
</protein>
<dbReference type="NCBIfam" id="TIGR02580">
    <property type="entry name" value="cas_RAMP_Cmr4"/>
    <property type="match status" value="1"/>
</dbReference>
<comment type="subunit">
    <text evidence="2">Part of the Csm effector complex that includes Cas10, Csm2, Csm3, Csm4 and Csm5.</text>
</comment>
<dbReference type="Proteomes" id="UP001183390">
    <property type="component" value="Unassembled WGS sequence"/>
</dbReference>
<comment type="caution">
    <text evidence="4">The sequence shown here is derived from an EMBL/GenBank/DDBJ whole genome shotgun (WGS) entry which is preliminary data.</text>
</comment>
<accession>A0ABU2MB43</accession>
<keyword evidence="1" id="KW-0051">Antiviral defense</keyword>
<name>A0ABU2MB43_9ACTN</name>
<evidence type="ECO:0000256" key="2">
    <source>
        <dbReference type="ARBA" id="ARBA00093789"/>
    </source>
</evidence>